<comment type="caution">
    <text evidence="4">The sequence shown here is derived from an EMBL/GenBank/DDBJ whole genome shotgun (WGS) entry which is preliminary data.</text>
</comment>
<reference evidence="4 5" key="1">
    <citation type="submission" date="2016-09" db="EMBL/GenBank/DDBJ databases">
        <title>Rhizobium oryziradicis sp. nov., isolated from the root of rice.</title>
        <authorList>
            <person name="Zhao J."/>
            <person name="Zhang X."/>
        </authorList>
    </citation>
    <scope>NUCLEOTIDE SEQUENCE [LARGE SCALE GENOMIC DNA]</scope>
    <source>
        <strain evidence="4 5">14971</strain>
    </source>
</reference>
<dbReference type="EMBL" id="JACIED010000005">
    <property type="protein sequence ID" value="MBB4009665.1"/>
    <property type="molecule type" value="Genomic_DNA"/>
</dbReference>
<dbReference type="RefSeq" id="WP_075613527.1">
    <property type="nucleotide sequence ID" value="NZ_JACIED010000005.1"/>
</dbReference>
<dbReference type="OrthoDB" id="8372233at2"/>
<gene>
    <name evidence="4" type="ORF">BJF91_06130</name>
    <name evidence="3" type="ORF">GGQ71_003953</name>
</gene>
<name>A0A1Q9A8B3_9HYPH</name>
<evidence type="ECO:0000256" key="1">
    <source>
        <dbReference type="SAM" id="MobiDB-lite"/>
    </source>
</evidence>
<feature type="signal peptide" evidence="2">
    <location>
        <begin position="1"/>
        <end position="25"/>
    </location>
</feature>
<sequence length="130" mass="13839">MQTVAAYGMAALLAAGMLMAGPSLADQNKSSLNKTPAAENWARPVEGYKDLPGVKTQAEIDKQNLAASYNCKTETVLMEGRGTRDFHFLGSGMPRTVYHCTTDSGVSYTGSEPPRSGAWVPGIDPRDVGE</sequence>
<keyword evidence="5" id="KW-1185">Reference proteome</keyword>
<reference evidence="3 6" key="2">
    <citation type="submission" date="2020-08" db="EMBL/GenBank/DDBJ databases">
        <title>Genomic Encyclopedia of Type Strains, Phase IV (KMG-IV): sequencing the most valuable type-strain genomes for metagenomic binning, comparative biology and taxonomic classification.</title>
        <authorList>
            <person name="Goeker M."/>
        </authorList>
    </citation>
    <scope>NUCLEOTIDE SEQUENCE [LARGE SCALE GENOMIC DNA]</scope>
    <source>
        <strain evidence="3 6">DSM 100021</strain>
    </source>
</reference>
<feature type="region of interest" description="Disordered" evidence="1">
    <location>
        <begin position="106"/>
        <end position="130"/>
    </location>
</feature>
<keyword evidence="2" id="KW-0732">Signal</keyword>
<proteinExistence type="predicted"/>
<evidence type="ECO:0000313" key="3">
    <source>
        <dbReference type="EMBL" id="MBB4009665.1"/>
    </source>
</evidence>
<feature type="chain" id="PRO_5044564403" evidence="2">
    <location>
        <begin position="26"/>
        <end position="130"/>
    </location>
</feature>
<dbReference type="AlphaFoldDB" id="A0A1Q9A8B3"/>
<evidence type="ECO:0000313" key="6">
    <source>
        <dbReference type="Proteomes" id="UP000544107"/>
    </source>
</evidence>
<evidence type="ECO:0000313" key="4">
    <source>
        <dbReference type="EMBL" id="OLP50824.1"/>
    </source>
</evidence>
<dbReference type="EMBL" id="MKIN01000020">
    <property type="protein sequence ID" value="OLP50824.1"/>
    <property type="molecule type" value="Genomic_DNA"/>
</dbReference>
<protein>
    <submittedName>
        <fullName evidence="4">Uncharacterized protein</fullName>
    </submittedName>
</protein>
<accession>A0A1Q9A8B3</accession>
<dbReference type="Proteomes" id="UP000544107">
    <property type="component" value="Unassembled WGS sequence"/>
</dbReference>
<organism evidence="4 5">
    <name type="scientific">Allorhizobium taibaishanense</name>
    <dbReference type="NCBI Taxonomy" id="887144"/>
    <lineage>
        <taxon>Bacteria</taxon>
        <taxon>Pseudomonadati</taxon>
        <taxon>Pseudomonadota</taxon>
        <taxon>Alphaproteobacteria</taxon>
        <taxon>Hyphomicrobiales</taxon>
        <taxon>Rhizobiaceae</taxon>
        <taxon>Rhizobium/Agrobacterium group</taxon>
        <taxon>Allorhizobium</taxon>
    </lineage>
</organism>
<dbReference type="STRING" id="887144.BJF91_06130"/>
<evidence type="ECO:0000256" key="2">
    <source>
        <dbReference type="SAM" id="SignalP"/>
    </source>
</evidence>
<evidence type="ECO:0000313" key="5">
    <source>
        <dbReference type="Proteomes" id="UP000185598"/>
    </source>
</evidence>
<dbReference type="Proteomes" id="UP000185598">
    <property type="component" value="Unassembled WGS sequence"/>
</dbReference>